<sequence length="1294" mass="146528">MEQNTPLDFSANTPNNMVSEPSEHDDAFFDQEEELQVPPPPRGVAPPPIYSNQLELHHSDHPNYVFSTRLLNTQNCHHWRRSVEISLLAQNKLGFVNGDFTRPANNPTMAAQWDRCNSMVTSWILHSVEREIVKSIIYYDTAFEIWNQLKTRYSQSNQARIYQIQRELALISQGTRSVSAYFTHLQRLWDEYLMMVDSIAGSTAQFLVLLQHQQIMQFLMGLNDEYNTIKGKYLPTEEKQTKVYNPSSISLESSALFSQRPYGQGRGRGNYGTERGGITGGAAPRARMFCDHCKMSGHTIQKCYKIHGYSGSNPDLSLKALVAVGRRCRSLYILDDLCLHSTFHAARSSCNSFPLLASSSDCSDNKTIGLVATTKATIVNSDDSSDVKTFSHSDFLLWHCRLGHLSIDQIKQIFRTPSASFKTNGYVFQICPKARQSITHFPSSNTSSIAIFYLIHVDRWGPYKDTTHNGFKYFLTIVNDFSRMTWTHLLATKANAFTILKTFVLYVKNHFHTSVKTIRPDNAMEFSGTTAMDFYNSQGILHQTSCAHTPQQNEVVERKHKNLLETARALFFQANLPTVFWGDCILTSTYLINRYPLPSLNHISPHQLLFQTVPTYSHIRTFGCLCFPATTKHGRLKFEPRATPCIFIGYPFGKKAYKLFDILNKTVIISRDIQFHEQCFPYLSSQFNDSPTLPTLSADFPTHIYYLVYNISSSKSHIDHQSITTDNASPIPTESNTSSFHNVPSKVISHHSSPIIPMASTLVPRRSARVTHFSDKLRDYVYYTAHTSSHDSTTSVFQSHSYIEPTTYTQASKDPRWLEAMKKELTALTTNGTWEFTNLPAGKKVISCKWIYKVKLKSDGSLERFKARLVAKGFTQKEEIDYHETFSPVVNTISTVRCILSVVAYNHWPLAQLDVINAFLHGDLMEEVYIRPPEGVEVPDGKHGEAGSVVLVVYVDDIYSQGFEVTRRGSDITMTQHKFARELIFASGLDFTSSKKLAGTPLPLHLKLLPNEGSPMVDPEFYRSMIGRFRDFLKGAANLILKAFSDSDWAACPTIRRSITGYVITLGDSPISWKIKKQTTVSRSSVEAEYRAMTQAAFEVTWLVRLLEELGALDLKPVTLYCDNTAAMHIAKNPVFHERTKHIDIDCHFTRDKVIEGLFSLAHIPTIEQLADVLTKILPTPQHHYILSKLGLSQHSPLACGGVLNISHEEVTSRSGYGGGYDDMETTFFMGDEWIKMDRVVEGDRGVEDDFSYNDEGVDNDRGVEDEGWFEECFDADITLNVMGNYSNNDETYK</sequence>
<name>A0AAV3Q0S3_LITER</name>
<evidence type="ECO:0000313" key="5">
    <source>
        <dbReference type="EMBL" id="GAA0155832.1"/>
    </source>
</evidence>
<dbReference type="InterPro" id="IPR012337">
    <property type="entry name" value="RNaseH-like_sf"/>
</dbReference>
<accession>A0AAV3Q0S3</accession>
<reference evidence="5 6" key="1">
    <citation type="submission" date="2024-01" db="EMBL/GenBank/DDBJ databases">
        <title>The complete chloroplast genome sequence of Lithospermum erythrorhizon: insights into the phylogenetic relationship among Boraginaceae species and the maternal lineages of purple gromwells.</title>
        <authorList>
            <person name="Okada T."/>
            <person name="Watanabe K."/>
        </authorList>
    </citation>
    <scope>NUCLEOTIDE SEQUENCE [LARGE SCALE GENOMIC DNA]</scope>
</reference>
<dbReference type="SUPFAM" id="SSF56672">
    <property type="entry name" value="DNA/RNA polymerases"/>
    <property type="match status" value="1"/>
</dbReference>
<evidence type="ECO:0000259" key="4">
    <source>
        <dbReference type="PROSITE" id="PS50994"/>
    </source>
</evidence>
<dbReference type="InterPro" id="IPR057670">
    <property type="entry name" value="SH3_retrovirus"/>
</dbReference>
<evidence type="ECO:0000313" key="6">
    <source>
        <dbReference type="Proteomes" id="UP001454036"/>
    </source>
</evidence>
<dbReference type="InterPro" id="IPR029472">
    <property type="entry name" value="Copia-like_N"/>
</dbReference>
<dbReference type="GO" id="GO:0015074">
    <property type="term" value="P:DNA integration"/>
    <property type="evidence" value="ECO:0007669"/>
    <property type="project" value="InterPro"/>
</dbReference>
<keyword evidence="5" id="KW-0472">Membrane</keyword>
<dbReference type="PANTHER" id="PTHR42648:SF31">
    <property type="entry name" value="RNA-DIRECTED DNA POLYMERASE"/>
    <property type="match status" value="1"/>
</dbReference>
<dbReference type="PANTHER" id="PTHR42648">
    <property type="entry name" value="TRANSPOSASE, PUTATIVE-RELATED"/>
    <property type="match status" value="1"/>
</dbReference>
<dbReference type="Pfam" id="PF25597">
    <property type="entry name" value="SH3_retrovirus"/>
    <property type="match status" value="1"/>
</dbReference>
<evidence type="ECO:0000256" key="2">
    <source>
        <dbReference type="ARBA" id="ARBA00022801"/>
    </source>
</evidence>
<protein>
    <submittedName>
        <fullName evidence="5">Transmembrane signal receptor</fullName>
    </submittedName>
</protein>
<dbReference type="Pfam" id="PF03732">
    <property type="entry name" value="Retrotrans_gag"/>
    <property type="match status" value="1"/>
</dbReference>
<comment type="caution">
    <text evidence="5">The sequence shown here is derived from an EMBL/GenBank/DDBJ whole genome shotgun (WGS) entry which is preliminary data.</text>
</comment>
<dbReference type="CDD" id="cd09272">
    <property type="entry name" value="RNase_HI_RT_Ty1"/>
    <property type="match status" value="1"/>
</dbReference>
<dbReference type="Gene3D" id="3.30.420.10">
    <property type="entry name" value="Ribonuclease H-like superfamily/Ribonuclease H"/>
    <property type="match status" value="1"/>
</dbReference>
<evidence type="ECO:0000256" key="1">
    <source>
        <dbReference type="ARBA" id="ARBA00022723"/>
    </source>
</evidence>
<feature type="region of interest" description="Disordered" evidence="3">
    <location>
        <begin position="1"/>
        <end position="45"/>
    </location>
</feature>
<dbReference type="Proteomes" id="UP001454036">
    <property type="component" value="Unassembled WGS sequence"/>
</dbReference>
<feature type="compositionally biased region" description="Polar residues" evidence="3">
    <location>
        <begin position="1"/>
        <end position="19"/>
    </location>
</feature>
<dbReference type="InterPro" id="IPR036397">
    <property type="entry name" value="RNaseH_sf"/>
</dbReference>
<dbReference type="InterPro" id="IPR013103">
    <property type="entry name" value="RVT_2"/>
</dbReference>
<dbReference type="Pfam" id="PF14244">
    <property type="entry name" value="Retrotran_gag_3"/>
    <property type="match status" value="1"/>
</dbReference>
<dbReference type="GO" id="GO:0016787">
    <property type="term" value="F:hydrolase activity"/>
    <property type="evidence" value="ECO:0007669"/>
    <property type="project" value="UniProtKB-KW"/>
</dbReference>
<keyword evidence="2" id="KW-0378">Hydrolase</keyword>
<dbReference type="InterPro" id="IPR001584">
    <property type="entry name" value="Integrase_cat-core"/>
</dbReference>
<organism evidence="5 6">
    <name type="scientific">Lithospermum erythrorhizon</name>
    <name type="common">Purple gromwell</name>
    <name type="synonym">Lithospermum officinale var. erythrorhizon</name>
    <dbReference type="NCBI Taxonomy" id="34254"/>
    <lineage>
        <taxon>Eukaryota</taxon>
        <taxon>Viridiplantae</taxon>
        <taxon>Streptophyta</taxon>
        <taxon>Embryophyta</taxon>
        <taxon>Tracheophyta</taxon>
        <taxon>Spermatophyta</taxon>
        <taxon>Magnoliopsida</taxon>
        <taxon>eudicotyledons</taxon>
        <taxon>Gunneridae</taxon>
        <taxon>Pentapetalae</taxon>
        <taxon>asterids</taxon>
        <taxon>lamiids</taxon>
        <taxon>Boraginales</taxon>
        <taxon>Boraginaceae</taxon>
        <taxon>Boraginoideae</taxon>
        <taxon>Lithospermeae</taxon>
        <taxon>Lithospermum</taxon>
    </lineage>
</organism>
<feature type="domain" description="Integrase catalytic" evidence="4">
    <location>
        <begin position="438"/>
        <end position="613"/>
    </location>
</feature>
<proteinExistence type="predicted"/>
<dbReference type="GO" id="GO:0003676">
    <property type="term" value="F:nucleic acid binding"/>
    <property type="evidence" value="ECO:0007669"/>
    <property type="project" value="InterPro"/>
</dbReference>
<dbReference type="InterPro" id="IPR005162">
    <property type="entry name" value="Retrotrans_gag_dom"/>
</dbReference>
<keyword evidence="6" id="KW-1185">Reference proteome</keyword>
<dbReference type="InterPro" id="IPR043502">
    <property type="entry name" value="DNA/RNA_pol_sf"/>
</dbReference>
<dbReference type="GO" id="GO:0046872">
    <property type="term" value="F:metal ion binding"/>
    <property type="evidence" value="ECO:0007669"/>
    <property type="project" value="UniProtKB-KW"/>
</dbReference>
<gene>
    <name evidence="5" type="ORF">LIER_13470</name>
</gene>
<feature type="region of interest" description="Disordered" evidence="3">
    <location>
        <begin position="722"/>
        <end position="742"/>
    </location>
</feature>
<dbReference type="EMBL" id="BAABME010002726">
    <property type="protein sequence ID" value="GAA0155832.1"/>
    <property type="molecule type" value="Genomic_DNA"/>
</dbReference>
<evidence type="ECO:0000256" key="3">
    <source>
        <dbReference type="SAM" id="MobiDB-lite"/>
    </source>
</evidence>
<dbReference type="SUPFAM" id="SSF53098">
    <property type="entry name" value="Ribonuclease H-like"/>
    <property type="match status" value="1"/>
</dbReference>
<keyword evidence="5" id="KW-0812">Transmembrane</keyword>
<dbReference type="PROSITE" id="PS50994">
    <property type="entry name" value="INTEGRASE"/>
    <property type="match status" value="1"/>
</dbReference>
<dbReference type="InterPro" id="IPR039537">
    <property type="entry name" value="Retrotran_Ty1/copia-like"/>
</dbReference>
<dbReference type="Pfam" id="PF07727">
    <property type="entry name" value="RVT_2"/>
    <property type="match status" value="1"/>
</dbReference>
<keyword evidence="1" id="KW-0479">Metal-binding</keyword>
<keyword evidence="5" id="KW-0675">Receptor</keyword>